<gene>
    <name evidence="2" type="ORF">Q3O60_06400</name>
</gene>
<dbReference type="NCBIfam" id="TIGR02810">
    <property type="entry name" value="agaZ_gatZ"/>
    <property type="match status" value="1"/>
</dbReference>
<reference evidence="2 3" key="1">
    <citation type="submission" date="2023-08" db="EMBL/GenBank/DDBJ databases">
        <authorList>
            <person name="Joshi A."/>
            <person name="Thite S."/>
        </authorList>
    </citation>
    <scope>NUCLEOTIDE SEQUENCE [LARGE SCALE GENOMIC DNA]</scope>
    <source>
        <strain evidence="2 3">AC40</strain>
    </source>
</reference>
<name>A0ABT9GYP7_9GAMM</name>
<dbReference type="Gene3D" id="1.10.400.20">
    <property type="entry name" value="putative tagatose 6-phosphate kinase domain like"/>
    <property type="match status" value="1"/>
</dbReference>
<dbReference type="EMBL" id="JAUZVZ010000007">
    <property type="protein sequence ID" value="MDP4535810.1"/>
    <property type="molecule type" value="Genomic_DNA"/>
</dbReference>
<dbReference type="Gene3D" id="3.20.20.70">
    <property type="entry name" value="Aldolase class I"/>
    <property type="match status" value="1"/>
</dbReference>
<dbReference type="InterPro" id="IPR050303">
    <property type="entry name" value="GatZ_KbaZ_carbometab"/>
</dbReference>
<dbReference type="GO" id="GO:0009025">
    <property type="term" value="F:tagatose-bisphosphate aldolase activity"/>
    <property type="evidence" value="ECO:0007669"/>
    <property type="project" value="UniProtKB-EC"/>
</dbReference>
<dbReference type="Proteomes" id="UP001231616">
    <property type="component" value="Unassembled WGS sequence"/>
</dbReference>
<protein>
    <submittedName>
        <fullName evidence="2">D-tagatose-bisphosphate aldolase, class II, non-catalytic subunit</fullName>
        <ecNumber evidence="2">4.1.2.40</ecNumber>
    </submittedName>
</protein>
<comment type="caution">
    <text evidence="2">The sequence shown here is derived from an EMBL/GenBank/DDBJ whole genome shotgun (WGS) entry which is preliminary data.</text>
</comment>
<evidence type="ECO:0000313" key="2">
    <source>
        <dbReference type="EMBL" id="MDP4535810.1"/>
    </source>
</evidence>
<keyword evidence="3" id="KW-1185">Reference proteome</keyword>
<dbReference type="PIRSF" id="PIRSF009264">
    <property type="entry name" value="TagBP_ald_AgaZ"/>
    <property type="match status" value="1"/>
</dbReference>
<accession>A0ABT9GYP7</accession>
<sequence>MQQLRLRLAANKSGQQQGIYSVCSAHPLVIKAALRQAKQDQSQLLIEATANQVNQFGGYTGMKPADFIAFVTELAAEEGVDSDQLLFGGDHLGPVCWQSESAEQAMQKSEELIASYVSAGFSKIHLDTSMGCSDDPTVLPDEVVAKRAARLCQVAERTAAQHGFAGQLLYVVGTEVPPPGGVSELETSLQVTSVDDVATTIAVHREAFSQQGLSDDVWSRVIAVVVQPGVEFDNDAVHPFQPEHARELSHFIQQEYGLVYEAHSTDYQTDSAYIDLVRGHFAILKVGPQLTFALREALFALAHIEQQLVPAEQCSDLINRCLEQMNKHPVYWQRFYVATGQELQYLQLFSYSDRIRYYWPQPELQSAVQQLFSNLASTRIPQPLLHQYLPQQALPEQAGELQWSAEDRVIQHIQRVLTRYAQACGYQHELRSN</sequence>
<dbReference type="PANTHER" id="PTHR32502">
    <property type="entry name" value="N-ACETYLGALACTOSAMINE PERMEASE II COMPONENT-RELATED"/>
    <property type="match status" value="1"/>
</dbReference>
<dbReference type="InterPro" id="IPR012062">
    <property type="entry name" value="GatZ/KbaZ-like"/>
</dbReference>
<keyword evidence="2" id="KW-0456">Lyase</keyword>
<dbReference type="PANTHER" id="PTHR32502:SF2">
    <property type="entry name" value="D-TAGATOSE-1,6-BISPHOSPHATE ALDOLASE SUBUNIT KBAZ"/>
    <property type="match status" value="1"/>
</dbReference>
<comment type="pathway">
    <text evidence="1">Carbohydrate metabolism; D-tagatose 6-phosphate degradation; D-glyceraldehyde 3-phosphate and glycerone phosphate from D-tagatose 6-phosphate: step 2/2.</text>
</comment>
<dbReference type="InterPro" id="IPR013785">
    <property type="entry name" value="Aldolase_TIM"/>
</dbReference>
<dbReference type="RefSeq" id="WP_305893076.1">
    <property type="nucleotide sequence ID" value="NZ_JAUZVZ010000007.1"/>
</dbReference>
<organism evidence="2 3">
    <name type="scientific">Alkalimonas collagenimarina</name>
    <dbReference type="NCBI Taxonomy" id="400390"/>
    <lineage>
        <taxon>Bacteria</taxon>
        <taxon>Pseudomonadati</taxon>
        <taxon>Pseudomonadota</taxon>
        <taxon>Gammaproteobacteria</taxon>
        <taxon>Alkalimonas</taxon>
    </lineage>
</organism>
<dbReference type="EC" id="4.1.2.40" evidence="2"/>
<evidence type="ECO:0000313" key="3">
    <source>
        <dbReference type="Proteomes" id="UP001231616"/>
    </source>
</evidence>
<dbReference type="Pfam" id="PF08013">
    <property type="entry name" value="GatZ_KbaZ-like"/>
    <property type="match status" value="1"/>
</dbReference>
<evidence type="ECO:0000256" key="1">
    <source>
        <dbReference type="ARBA" id="ARBA00005191"/>
    </source>
</evidence>
<dbReference type="SUPFAM" id="SSF51569">
    <property type="entry name" value="Aldolase"/>
    <property type="match status" value="1"/>
</dbReference>
<proteinExistence type="predicted"/>